<keyword evidence="5" id="KW-0998">Cell outer membrane</keyword>
<comment type="subcellular location">
    <subcellularLocation>
        <location evidence="1">Cell outer membrane</location>
    </subcellularLocation>
</comment>
<gene>
    <name evidence="8" type="ORF">SAMN05660226_01807</name>
</gene>
<dbReference type="PROSITE" id="PS51257">
    <property type="entry name" value="PROKAR_LIPOPROTEIN"/>
    <property type="match status" value="1"/>
</dbReference>
<dbReference type="GO" id="GO:0009279">
    <property type="term" value="C:cell outer membrane"/>
    <property type="evidence" value="ECO:0007669"/>
    <property type="project" value="UniProtKB-SubCell"/>
</dbReference>
<evidence type="ECO:0000313" key="9">
    <source>
        <dbReference type="Proteomes" id="UP000190541"/>
    </source>
</evidence>
<evidence type="ECO:0000259" key="6">
    <source>
        <dbReference type="Pfam" id="PF07980"/>
    </source>
</evidence>
<keyword evidence="9" id="KW-1185">Reference proteome</keyword>
<evidence type="ECO:0000256" key="1">
    <source>
        <dbReference type="ARBA" id="ARBA00004442"/>
    </source>
</evidence>
<sequence>MRVLVVICAGLLTFSGCNLLDLEPVSQITSNQAFSDLNSAEGAVNGMYNNLQTPYMWRVQVLSDVASDMSQQIDTWDALIATDEFNWSVDNSEVEDLYTSFYRCIDIANNIIAYVPEMAIDQGIKDDMLGQAYWVRGLAYFDLARFFGGYPQVYGELGAVIVLTPSSGITESDLKPRSTLAETYAQAESDLLQALQLLPEARSSTVLSKVKATKPAARALLARYYLYNRQWDLAEQYATDAIAGKSLNVPFMSIFRNKNTEESLFEVQFSNVDINGLRNWYYPSNLSARGGTALHQSTYEAIVADPADTRAQLIAQNPARPVYYPTKWDDPQEGDNFQLLRLAEQYLIRAEARAELENFDGALEDLNAVRARAGVAARTAAGKDAIIAAILEERRLEFVGEGQRWFDVIRRGLGTTVFTNIVRTTGSQPSYSLSNAGRQVMPIPSVETRANNNVQQNEAYR</sequence>
<keyword evidence="3" id="KW-0732">Signal</keyword>
<name>A0A1T5BW98_9SPHI</name>
<dbReference type="AlphaFoldDB" id="A0A1T5BW98"/>
<evidence type="ECO:0000256" key="4">
    <source>
        <dbReference type="ARBA" id="ARBA00023136"/>
    </source>
</evidence>
<dbReference type="Proteomes" id="UP000190541">
    <property type="component" value="Unassembled WGS sequence"/>
</dbReference>
<evidence type="ECO:0000256" key="2">
    <source>
        <dbReference type="ARBA" id="ARBA00006275"/>
    </source>
</evidence>
<organism evidence="8 9">
    <name type="scientific">Parapedobacter luteus</name>
    <dbReference type="NCBI Taxonomy" id="623280"/>
    <lineage>
        <taxon>Bacteria</taxon>
        <taxon>Pseudomonadati</taxon>
        <taxon>Bacteroidota</taxon>
        <taxon>Sphingobacteriia</taxon>
        <taxon>Sphingobacteriales</taxon>
        <taxon>Sphingobacteriaceae</taxon>
        <taxon>Parapedobacter</taxon>
    </lineage>
</organism>
<dbReference type="OrthoDB" id="621570at2"/>
<protein>
    <submittedName>
        <fullName evidence="8">SusD family protein</fullName>
    </submittedName>
</protein>
<accession>A0A1T5BW98</accession>
<evidence type="ECO:0000313" key="8">
    <source>
        <dbReference type="EMBL" id="SKB51411.1"/>
    </source>
</evidence>
<dbReference type="InterPro" id="IPR011990">
    <property type="entry name" value="TPR-like_helical_dom_sf"/>
</dbReference>
<dbReference type="STRING" id="623280.SAMN05660226_01807"/>
<evidence type="ECO:0000256" key="5">
    <source>
        <dbReference type="ARBA" id="ARBA00023237"/>
    </source>
</evidence>
<dbReference type="InterPro" id="IPR033985">
    <property type="entry name" value="SusD-like_N"/>
</dbReference>
<proteinExistence type="inferred from homology"/>
<dbReference type="EMBL" id="FUYS01000003">
    <property type="protein sequence ID" value="SKB51411.1"/>
    <property type="molecule type" value="Genomic_DNA"/>
</dbReference>
<reference evidence="8 9" key="1">
    <citation type="submission" date="2017-02" db="EMBL/GenBank/DDBJ databases">
        <authorList>
            <person name="Peterson S.W."/>
        </authorList>
    </citation>
    <scope>NUCLEOTIDE SEQUENCE [LARGE SCALE GENOMIC DNA]</scope>
    <source>
        <strain evidence="8 9">DSM 22899</strain>
    </source>
</reference>
<dbReference type="SUPFAM" id="SSF48452">
    <property type="entry name" value="TPR-like"/>
    <property type="match status" value="1"/>
</dbReference>
<feature type="domain" description="SusD-like N-terminal" evidence="7">
    <location>
        <begin position="41"/>
        <end position="226"/>
    </location>
</feature>
<dbReference type="InterPro" id="IPR012944">
    <property type="entry name" value="SusD_RagB_dom"/>
</dbReference>
<feature type="domain" description="RagB/SusD" evidence="6">
    <location>
        <begin position="323"/>
        <end position="460"/>
    </location>
</feature>
<dbReference type="Pfam" id="PF14322">
    <property type="entry name" value="SusD-like_3"/>
    <property type="match status" value="1"/>
</dbReference>
<dbReference type="Pfam" id="PF07980">
    <property type="entry name" value="SusD_RagB"/>
    <property type="match status" value="1"/>
</dbReference>
<comment type="similarity">
    <text evidence="2">Belongs to the SusD family.</text>
</comment>
<evidence type="ECO:0000256" key="3">
    <source>
        <dbReference type="ARBA" id="ARBA00022729"/>
    </source>
</evidence>
<dbReference type="Gene3D" id="1.25.40.390">
    <property type="match status" value="1"/>
</dbReference>
<dbReference type="CDD" id="cd08977">
    <property type="entry name" value="SusD"/>
    <property type="match status" value="1"/>
</dbReference>
<keyword evidence="4" id="KW-0472">Membrane</keyword>
<dbReference type="RefSeq" id="WP_079716469.1">
    <property type="nucleotide sequence ID" value="NZ_FUYS01000003.1"/>
</dbReference>
<evidence type="ECO:0000259" key="7">
    <source>
        <dbReference type="Pfam" id="PF14322"/>
    </source>
</evidence>